<dbReference type="AlphaFoldDB" id="A0A0D3D3Q9"/>
<feature type="region of interest" description="Disordered" evidence="1">
    <location>
        <begin position="281"/>
        <end position="336"/>
    </location>
</feature>
<dbReference type="EnsemblPlants" id="Bo7g017570.1">
    <property type="protein sequence ID" value="Bo7g017570.1"/>
    <property type="gene ID" value="Bo7g017570"/>
</dbReference>
<feature type="compositionally biased region" description="Basic and acidic residues" evidence="1">
    <location>
        <begin position="283"/>
        <end position="293"/>
    </location>
</feature>
<evidence type="ECO:0000313" key="2">
    <source>
        <dbReference type="EnsemblPlants" id="Bo7g017570.1"/>
    </source>
</evidence>
<reference evidence="2" key="2">
    <citation type="submission" date="2015-03" db="UniProtKB">
        <authorList>
            <consortium name="EnsemblPlants"/>
        </authorList>
    </citation>
    <scope>IDENTIFICATION</scope>
</reference>
<feature type="compositionally biased region" description="Basic and acidic residues" evidence="1">
    <location>
        <begin position="47"/>
        <end position="66"/>
    </location>
</feature>
<protein>
    <submittedName>
        <fullName evidence="2">Uncharacterized protein</fullName>
    </submittedName>
</protein>
<dbReference type="HOGENOM" id="CLU_827298_0_0_1"/>
<evidence type="ECO:0000256" key="1">
    <source>
        <dbReference type="SAM" id="MobiDB-lite"/>
    </source>
</evidence>
<proteinExistence type="predicted"/>
<sequence>MFGLLKESSQEKYQRQANFHSSSQNLLNVFDEFVTVQERPTLRKPYKVPDRRYKEQSKSSKGEADPKRRLLQFDVQEFCDNFEKGMMKALKDISKNQKKSTSTRAPVAEPSLLISKKSKGKSETHVEELKDFSDSLPTFDEYDEEPIESLMTCENKCDLPSLEPEFVTDIEQAIVELTILQPEHPSSLVLSPQEDKPGLVFDEGATNITSIAMESHLCFDLDTTHAPLSFELQEHCEQSDFLNSQPDMFVNISSLDVIRFGLEKVLEYHIEFSETFGCIWSSKEPKTDPERPIRATTPGRSRSQERLGQSDTPRSLAFLLRDDNTMEPERPLRATH</sequence>
<name>A0A0D3D3Q9_BRAOL</name>
<dbReference type="Gramene" id="Bo7g017570.1">
    <property type="protein sequence ID" value="Bo7g017570.1"/>
    <property type="gene ID" value="Bo7g017570"/>
</dbReference>
<dbReference type="Proteomes" id="UP000032141">
    <property type="component" value="Chromosome C7"/>
</dbReference>
<accession>A0A0D3D3Q9</accession>
<feature type="region of interest" description="Disordered" evidence="1">
    <location>
        <begin position="44"/>
        <end position="66"/>
    </location>
</feature>
<keyword evidence="3" id="KW-1185">Reference proteome</keyword>
<evidence type="ECO:0000313" key="3">
    <source>
        <dbReference type="Proteomes" id="UP000032141"/>
    </source>
</evidence>
<organism evidence="2 3">
    <name type="scientific">Brassica oleracea var. oleracea</name>
    <dbReference type="NCBI Taxonomy" id="109376"/>
    <lineage>
        <taxon>Eukaryota</taxon>
        <taxon>Viridiplantae</taxon>
        <taxon>Streptophyta</taxon>
        <taxon>Embryophyta</taxon>
        <taxon>Tracheophyta</taxon>
        <taxon>Spermatophyta</taxon>
        <taxon>Magnoliopsida</taxon>
        <taxon>eudicotyledons</taxon>
        <taxon>Gunneridae</taxon>
        <taxon>Pentapetalae</taxon>
        <taxon>rosids</taxon>
        <taxon>malvids</taxon>
        <taxon>Brassicales</taxon>
        <taxon>Brassicaceae</taxon>
        <taxon>Brassiceae</taxon>
        <taxon>Brassica</taxon>
    </lineage>
</organism>
<feature type="compositionally biased region" description="Basic and acidic residues" evidence="1">
    <location>
        <begin position="320"/>
        <end position="336"/>
    </location>
</feature>
<reference evidence="2 3" key="1">
    <citation type="journal article" date="2014" name="Genome Biol.">
        <title>Transcriptome and methylome profiling reveals relics of genome dominance in the mesopolyploid Brassica oleracea.</title>
        <authorList>
            <person name="Parkin I.A."/>
            <person name="Koh C."/>
            <person name="Tang H."/>
            <person name="Robinson S.J."/>
            <person name="Kagale S."/>
            <person name="Clarke W.E."/>
            <person name="Town C.D."/>
            <person name="Nixon J."/>
            <person name="Krishnakumar V."/>
            <person name="Bidwell S.L."/>
            <person name="Denoeud F."/>
            <person name="Belcram H."/>
            <person name="Links M.G."/>
            <person name="Just J."/>
            <person name="Clarke C."/>
            <person name="Bender T."/>
            <person name="Huebert T."/>
            <person name="Mason A.S."/>
            <person name="Pires J.C."/>
            <person name="Barker G."/>
            <person name="Moore J."/>
            <person name="Walley P.G."/>
            <person name="Manoli S."/>
            <person name="Batley J."/>
            <person name="Edwards D."/>
            <person name="Nelson M.N."/>
            <person name="Wang X."/>
            <person name="Paterson A.H."/>
            <person name="King G."/>
            <person name="Bancroft I."/>
            <person name="Chalhoub B."/>
            <person name="Sharpe A.G."/>
        </authorList>
    </citation>
    <scope>NUCLEOTIDE SEQUENCE</scope>
    <source>
        <strain evidence="2 3">cv. TO1000</strain>
    </source>
</reference>
<feature type="region of interest" description="Disordered" evidence="1">
    <location>
        <begin position="93"/>
        <end position="128"/>
    </location>
</feature>
<feature type="compositionally biased region" description="Polar residues" evidence="1">
    <location>
        <begin position="298"/>
        <end position="313"/>
    </location>
</feature>